<proteinExistence type="predicted"/>
<dbReference type="PANTHER" id="PTHR39085">
    <property type="entry name" value="SLL0924 PROTEIN"/>
    <property type="match status" value="1"/>
</dbReference>
<gene>
    <name evidence="2" type="ORF">DCF17_22170</name>
</gene>
<dbReference type="AlphaFoldDB" id="A0A2W4VPA7"/>
<keyword evidence="1" id="KW-0812">Transmembrane</keyword>
<feature type="transmembrane region" description="Helical" evidence="1">
    <location>
        <begin position="12"/>
        <end position="45"/>
    </location>
</feature>
<evidence type="ECO:0000313" key="3">
    <source>
        <dbReference type="Proteomes" id="UP000249081"/>
    </source>
</evidence>
<dbReference type="Pfam" id="PF09988">
    <property type="entry name" value="DUF2227"/>
    <property type="match status" value="1"/>
</dbReference>
<comment type="caution">
    <text evidence="2">The sequence shown here is derived from an EMBL/GenBank/DDBJ whole genome shotgun (WGS) entry which is preliminary data.</text>
</comment>
<name>A0A2W4VPA7_9CYAN</name>
<sequence length="178" mass="20306">MSSGRTHDRITLWALPLVVLTAFRVTLSGWLTAIVCLGFLLGGWMLGPDLDIHSVQYKRWGWLRWIWLPYRGSMRHRSQWSHGPIIGTVVRVLYLSLWLSLGGIVIIDWLNGAQRTALTWGELVDGLGWALVTYWPWWLALVVGLELGALSHYVTDWVSSSTKKKRGKSAKRGKGRRR</sequence>
<organism evidence="2 3">
    <name type="scientific">Shackletoniella antarctica</name>
    <dbReference type="NCBI Taxonomy" id="268115"/>
    <lineage>
        <taxon>Bacteria</taxon>
        <taxon>Bacillati</taxon>
        <taxon>Cyanobacteriota</taxon>
        <taxon>Cyanophyceae</taxon>
        <taxon>Oculatellales</taxon>
        <taxon>Oculatellaceae</taxon>
        <taxon>Shackletoniella</taxon>
    </lineage>
</organism>
<dbReference type="PANTHER" id="PTHR39085:SF1">
    <property type="entry name" value="SLL0924 PROTEIN"/>
    <property type="match status" value="1"/>
</dbReference>
<reference evidence="3" key="1">
    <citation type="submission" date="2018-04" db="EMBL/GenBank/DDBJ databases">
        <authorList>
            <person name="Cornet L."/>
        </authorList>
    </citation>
    <scope>NUCLEOTIDE SEQUENCE [LARGE SCALE GENOMIC DNA]</scope>
</reference>
<keyword evidence="1" id="KW-1133">Transmembrane helix</keyword>
<keyword evidence="1" id="KW-0472">Membrane</keyword>
<protein>
    <submittedName>
        <fullName evidence="2">Metal-binding protein</fullName>
    </submittedName>
</protein>
<dbReference type="Proteomes" id="UP000249081">
    <property type="component" value="Unassembled WGS sequence"/>
</dbReference>
<reference evidence="2 3" key="2">
    <citation type="submission" date="2018-06" db="EMBL/GenBank/DDBJ databases">
        <title>Metagenomic assembly of (sub)arctic Cyanobacteria and their associated microbiome from non-axenic cultures.</title>
        <authorList>
            <person name="Baurain D."/>
        </authorList>
    </citation>
    <scope>NUCLEOTIDE SEQUENCE [LARGE SCALE GENOMIC DNA]</scope>
    <source>
        <strain evidence="2">ULC041bin1</strain>
    </source>
</reference>
<feature type="transmembrane region" description="Helical" evidence="1">
    <location>
        <begin position="85"/>
        <end position="107"/>
    </location>
</feature>
<evidence type="ECO:0000256" key="1">
    <source>
        <dbReference type="SAM" id="Phobius"/>
    </source>
</evidence>
<accession>A0A2W4VPA7</accession>
<dbReference type="InterPro" id="IPR019250">
    <property type="entry name" value="DUF2227_metal-bd"/>
</dbReference>
<dbReference type="EMBL" id="QBMN01000263">
    <property type="protein sequence ID" value="PZO33297.1"/>
    <property type="molecule type" value="Genomic_DNA"/>
</dbReference>
<feature type="transmembrane region" description="Helical" evidence="1">
    <location>
        <begin position="135"/>
        <end position="155"/>
    </location>
</feature>
<evidence type="ECO:0000313" key="2">
    <source>
        <dbReference type="EMBL" id="PZO33297.1"/>
    </source>
</evidence>